<accession>A0ACC0MTX4</accession>
<dbReference type="Proteomes" id="UP001062846">
    <property type="component" value="Chromosome 8"/>
</dbReference>
<comment type="caution">
    <text evidence="1">The sequence shown here is derived from an EMBL/GenBank/DDBJ whole genome shotgun (WGS) entry which is preliminary data.</text>
</comment>
<reference evidence="1" key="1">
    <citation type="submission" date="2022-02" db="EMBL/GenBank/DDBJ databases">
        <title>Plant Genome Project.</title>
        <authorList>
            <person name="Zhang R.-G."/>
        </authorList>
    </citation>
    <scope>NUCLEOTIDE SEQUENCE</scope>
    <source>
        <strain evidence="1">AT1</strain>
    </source>
</reference>
<gene>
    <name evidence="1" type="ORF">RHMOL_Rhmol08G0302000</name>
</gene>
<organism evidence="1 2">
    <name type="scientific">Rhododendron molle</name>
    <name type="common">Chinese azalea</name>
    <name type="synonym">Azalea mollis</name>
    <dbReference type="NCBI Taxonomy" id="49168"/>
    <lineage>
        <taxon>Eukaryota</taxon>
        <taxon>Viridiplantae</taxon>
        <taxon>Streptophyta</taxon>
        <taxon>Embryophyta</taxon>
        <taxon>Tracheophyta</taxon>
        <taxon>Spermatophyta</taxon>
        <taxon>Magnoliopsida</taxon>
        <taxon>eudicotyledons</taxon>
        <taxon>Gunneridae</taxon>
        <taxon>Pentapetalae</taxon>
        <taxon>asterids</taxon>
        <taxon>Ericales</taxon>
        <taxon>Ericaceae</taxon>
        <taxon>Ericoideae</taxon>
        <taxon>Rhodoreae</taxon>
        <taxon>Rhododendron</taxon>
    </lineage>
</organism>
<proteinExistence type="predicted"/>
<dbReference type="EMBL" id="CM046395">
    <property type="protein sequence ID" value="KAI8544503.1"/>
    <property type="molecule type" value="Genomic_DNA"/>
</dbReference>
<evidence type="ECO:0000313" key="1">
    <source>
        <dbReference type="EMBL" id="KAI8544503.1"/>
    </source>
</evidence>
<protein>
    <submittedName>
        <fullName evidence="1">Uncharacterized protein</fullName>
    </submittedName>
</protein>
<sequence length="469" mass="52767">MALISPDPSTDHAPADFRAPPPSPVASGRRSSVTNDDVLSNFLQHSLHVPNLTLPDKVFPRQKTIQNPPKVDFLNLDDSVQEILDSISGSGCFQLVNHGIRGEVVRLVLTAGAGVFRLSPEKKAAVVRSPEKVYGFEEFRGEDEREMGEEFVWCRDEGLELEMEGVWPTGYSNFSNKMERLLLEIEKIAGKIFQVLKEQTMRNPICENGTTEGQEIANSICYLYKHCPNINGDEWASSLKHDVIGMLVRGSDFSHALCLHLCDGSSEFHVYSKKGWVSFCPDKDAIVITIGDQIQIKEMESLKDEVTPSDPPLDFSIPNNAPESHQMPKVESVPGLSDLVFEAKSSKDGAWYDVASFLNNRFLHTGELEVRVRFAGFRKEDDEWVNVERGVRERSIPLEPSECDCVNVGDLVLCFRETDEEATYCDAHIVSIQRRLHDIRGCRCVFVVRYDDDEVEEKVQLTSLCSRPK</sequence>
<keyword evidence="2" id="KW-1185">Reference proteome</keyword>
<name>A0ACC0MTX4_RHOML</name>
<evidence type="ECO:0000313" key="2">
    <source>
        <dbReference type="Proteomes" id="UP001062846"/>
    </source>
</evidence>